<feature type="transmembrane region" description="Helical" evidence="8">
    <location>
        <begin position="343"/>
        <end position="366"/>
    </location>
</feature>
<dbReference type="Gene3D" id="1.20.1250.20">
    <property type="entry name" value="MFS general substrate transporter like domains"/>
    <property type="match status" value="2"/>
</dbReference>
<evidence type="ECO:0000256" key="2">
    <source>
        <dbReference type="ARBA" id="ARBA00022448"/>
    </source>
</evidence>
<dbReference type="PANTHER" id="PTHR43791">
    <property type="entry name" value="PERMEASE-RELATED"/>
    <property type="match status" value="1"/>
</dbReference>
<feature type="transmembrane region" description="Helical" evidence="8">
    <location>
        <begin position="86"/>
        <end position="108"/>
    </location>
</feature>
<keyword evidence="2" id="KW-0813">Transport</keyword>
<evidence type="ECO:0000256" key="5">
    <source>
        <dbReference type="ARBA" id="ARBA00023136"/>
    </source>
</evidence>
<dbReference type="GO" id="GO:0022857">
    <property type="term" value="F:transmembrane transporter activity"/>
    <property type="evidence" value="ECO:0007669"/>
    <property type="project" value="InterPro"/>
</dbReference>
<proteinExistence type="inferred from homology"/>
<keyword evidence="4 8" id="KW-1133">Transmembrane helix</keyword>
<dbReference type="FunFam" id="1.20.1250.20:FF:000065">
    <property type="entry name" value="Putative MFS pantothenate transporter"/>
    <property type="match status" value="1"/>
</dbReference>
<keyword evidence="5 8" id="KW-0472">Membrane</keyword>
<feature type="transmembrane region" description="Helical" evidence="8">
    <location>
        <begin position="41"/>
        <end position="59"/>
    </location>
</feature>
<dbReference type="SUPFAM" id="SSF103473">
    <property type="entry name" value="MFS general substrate transporter"/>
    <property type="match status" value="1"/>
</dbReference>
<dbReference type="InterPro" id="IPR011701">
    <property type="entry name" value="MFS"/>
</dbReference>
<feature type="transmembrane region" description="Helical" evidence="8">
    <location>
        <begin position="280"/>
        <end position="304"/>
    </location>
</feature>
<name>A0AA40DRI3_9PEZI</name>
<dbReference type="EMBL" id="JAUKUA010000005">
    <property type="protein sequence ID" value="KAK0710751.1"/>
    <property type="molecule type" value="Genomic_DNA"/>
</dbReference>
<comment type="similarity">
    <text evidence="6">Belongs to the major facilitator superfamily. Allantoate permease family.</text>
</comment>
<evidence type="ECO:0000256" key="1">
    <source>
        <dbReference type="ARBA" id="ARBA00004141"/>
    </source>
</evidence>
<feature type="transmembrane region" description="Helical" evidence="8">
    <location>
        <begin position="436"/>
        <end position="457"/>
    </location>
</feature>
<dbReference type="GO" id="GO:0016020">
    <property type="term" value="C:membrane"/>
    <property type="evidence" value="ECO:0007669"/>
    <property type="project" value="UniProtKB-SubCell"/>
</dbReference>
<gene>
    <name evidence="10" type="ORF">B0H67DRAFT_646181</name>
</gene>
<feature type="transmembrane region" description="Helical" evidence="8">
    <location>
        <begin position="209"/>
        <end position="231"/>
    </location>
</feature>
<dbReference type="AlphaFoldDB" id="A0AA40DRI3"/>
<reference evidence="10" key="1">
    <citation type="submission" date="2023-06" db="EMBL/GenBank/DDBJ databases">
        <title>Genome-scale phylogeny and comparative genomics of the fungal order Sordariales.</title>
        <authorList>
            <consortium name="Lawrence Berkeley National Laboratory"/>
            <person name="Hensen N."/>
            <person name="Bonometti L."/>
            <person name="Westerberg I."/>
            <person name="Brannstrom I.O."/>
            <person name="Guillou S."/>
            <person name="Cros-Aarteil S."/>
            <person name="Calhoun S."/>
            <person name="Haridas S."/>
            <person name="Kuo A."/>
            <person name="Mondo S."/>
            <person name="Pangilinan J."/>
            <person name="Riley R."/>
            <person name="Labutti K."/>
            <person name="Andreopoulos B."/>
            <person name="Lipzen A."/>
            <person name="Chen C."/>
            <person name="Yanf M."/>
            <person name="Daum C."/>
            <person name="Ng V."/>
            <person name="Clum A."/>
            <person name="Steindorff A."/>
            <person name="Ohm R."/>
            <person name="Martin F."/>
            <person name="Silar P."/>
            <person name="Natvig D."/>
            <person name="Lalanne C."/>
            <person name="Gautier V."/>
            <person name="Ament-Velasquez S.L."/>
            <person name="Kruys A."/>
            <person name="Hutchinson M.I."/>
            <person name="Powell A.J."/>
            <person name="Barry K."/>
            <person name="Miller A.N."/>
            <person name="Grigoriev I.V."/>
            <person name="Debuchy R."/>
            <person name="Gladieux P."/>
            <person name="Thoren M.H."/>
            <person name="Johannesson H."/>
        </authorList>
    </citation>
    <scope>NUCLEOTIDE SEQUENCE</scope>
    <source>
        <strain evidence="10">SMH4607-1</strain>
    </source>
</reference>
<keyword evidence="3 8" id="KW-0812">Transmembrane</keyword>
<evidence type="ECO:0000313" key="10">
    <source>
        <dbReference type="EMBL" id="KAK0710751.1"/>
    </source>
</evidence>
<dbReference type="PROSITE" id="PS50850">
    <property type="entry name" value="MFS"/>
    <property type="match status" value="1"/>
</dbReference>
<keyword evidence="11" id="KW-1185">Reference proteome</keyword>
<evidence type="ECO:0000256" key="3">
    <source>
        <dbReference type="ARBA" id="ARBA00022692"/>
    </source>
</evidence>
<feature type="transmembrane region" description="Helical" evidence="8">
    <location>
        <begin position="402"/>
        <end position="424"/>
    </location>
</feature>
<feature type="transmembrane region" description="Helical" evidence="8">
    <location>
        <begin position="316"/>
        <end position="336"/>
    </location>
</feature>
<protein>
    <submittedName>
        <fullName evidence="10">Pantothenate transporter liz1</fullName>
    </submittedName>
</protein>
<feature type="transmembrane region" description="Helical" evidence="8">
    <location>
        <begin position="175"/>
        <end position="197"/>
    </location>
</feature>
<feature type="transmembrane region" description="Helical" evidence="8">
    <location>
        <begin position="115"/>
        <end position="134"/>
    </location>
</feature>
<feature type="transmembrane region" description="Helical" evidence="8">
    <location>
        <begin position="140"/>
        <end position="163"/>
    </location>
</feature>
<feature type="domain" description="Major facilitator superfamily (MFS) profile" evidence="9">
    <location>
        <begin position="49"/>
        <end position="462"/>
    </location>
</feature>
<evidence type="ECO:0000256" key="7">
    <source>
        <dbReference type="SAM" id="MobiDB-lite"/>
    </source>
</evidence>
<dbReference type="Proteomes" id="UP001172102">
    <property type="component" value="Unassembled WGS sequence"/>
</dbReference>
<organism evidence="10 11">
    <name type="scientific">Lasiosphaeris hirsuta</name>
    <dbReference type="NCBI Taxonomy" id="260670"/>
    <lineage>
        <taxon>Eukaryota</taxon>
        <taxon>Fungi</taxon>
        <taxon>Dikarya</taxon>
        <taxon>Ascomycota</taxon>
        <taxon>Pezizomycotina</taxon>
        <taxon>Sordariomycetes</taxon>
        <taxon>Sordariomycetidae</taxon>
        <taxon>Sordariales</taxon>
        <taxon>Lasiosphaeriaceae</taxon>
        <taxon>Lasiosphaeris</taxon>
    </lineage>
</organism>
<evidence type="ECO:0000256" key="8">
    <source>
        <dbReference type="SAM" id="Phobius"/>
    </source>
</evidence>
<comment type="subcellular location">
    <subcellularLocation>
        <location evidence="1">Membrane</location>
        <topology evidence="1">Multi-pass membrane protein</topology>
    </subcellularLocation>
</comment>
<comment type="caution">
    <text evidence="10">The sequence shown here is derived from an EMBL/GenBank/DDBJ whole genome shotgun (WGS) entry which is preliminary data.</text>
</comment>
<evidence type="ECO:0000256" key="6">
    <source>
        <dbReference type="ARBA" id="ARBA00037968"/>
    </source>
</evidence>
<evidence type="ECO:0000313" key="11">
    <source>
        <dbReference type="Proteomes" id="UP001172102"/>
    </source>
</evidence>
<accession>A0AA40DRI3</accession>
<sequence>MAVVTVIPSPEPELESPKKRTLRSYIWDTDSHLKSDAEKRLLLKLDLAILLTSCFGFLMKFLDQMNMTNAYISGMREDLSMFGNEYTYAGTAYTVGYAVMQVPSTLIVQKVTPALWLGLMEVGWGIWTFAQAGMTSSTHLYVFRFLVGLFEASFSPVVLYVIGSWYTSKELGKRATLFQLSAPIGACFSGYLQAAVYSNLDGVNGLAGWRWLYIVCGIMTVPVGLATFIFFPNTPYKKKPWFLTEEENALAIARVQRQGIAPPRPIALGTFKRIFTRWRWYAFVAGYVLYGCSSMAGGFFGIWLKSEGFSVVLSNVIPTGTWIISGFCLLVWGYLSDITESRFTWIFVAFILGLIPNGILAFWPASVPLKEFAFLTVGVQLVPGIFFAWAHEVCRDDNEERAVVASSMNGMSYVILAWLPIIIFPQTMAPDFRYGFTTSFGLLIAAAFAVVLIQLLVKRDERRKAEAGPAAQLEEASGSEKKHSGEFGGEFVQVQGFHGDSTNS</sequence>
<feature type="region of interest" description="Disordered" evidence="7">
    <location>
        <begin position="466"/>
        <end position="485"/>
    </location>
</feature>
<dbReference type="Pfam" id="PF07690">
    <property type="entry name" value="MFS_1"/>
    <property type="match status" value="1"/>
</dbReference>
<feature type="transmembrane region" description="Helical" evidence="8">
    <location>
        <begin position="372"/>
        <end position="390"/>
    </location>
</feature>
<evidence type="ECO:0000256" key="4">
    <source>
        <dbReference type="ARBA" id="ARBA00022989"/>
    </source>
</evidence>
<evidence type="ECO:0000259" key="9">
    <source>
        <dbReference type="PROSITE" id="PS50850"/>
    </source>
</evidence>
<dbReference type="PANTHER" id="PTHR43791:SF39">
    <property type="entry name" value="TRANSPORTER LIZ1_SEO1, PUTATIVE (AFU_ORTHOLOGUE AFUA_3G00980)-RELATED"/>
    <property type="match status" value="1"/>
</dbReference>
<dbReference type="InterPro" id="IPR036259">
    <property type="entry name" value="MFS_trans_sf"/>
</dbReference>
<dbReference type="InterPro" id="IPR020846">
    <property type="entry name" value="MFS_dom"/>
</dbReference>